<dbReference type="InterPro" id="IPR012337">
    <property type="entry name" value="RNaseH-like_sf"/>
</dbReference>
<protein>
    <recommendedName>
        <fullName evidence="1">Gfd2/YDR514C-like C-terminal domain-containing protein</fullName>
    </recommendedName>
</protein>
<gene>
    <name evidence="2" type="ORF">FOMPIDRAFT_1014675</name>
</gene>
<dbReference type="InParanoid" id="S8FYW0"/>
<keyword evidence="3" id="KW-1185">Reference proteome</keyword>
<sequence>MSDVDVVWAQLRDCYDLHSIQPVKRTQVYVAYIEQFLEDGTAWYGRPWGQYFESFEAFLSFKWYACTVTDVDTGRSHVVTPLVDWFTFSKAIAARFGEKLPMLRITPMSVSPFETTSQRMHAVTDGATYRVLSSTLPALQLETQLTRTPHCPRTPKYDSQSAPTEFPVGASTQFGNSQVVLKAQLPRAIQAVISSLASPDPETTPNQLVLIGHGVSGDLLRLREMGINIPHNVLVVDTAAFERQLFASGQRPSHPYVMETASGRPRERGNTLSLCNTLKSLDVAAGCKLHNAGNDAMLCLLAFQLLLEPETEIPSPCKRQKARGALAHSPQTSPAPTTVAAFGIYI</sequence>
<dbReference type="InterPro" id="IPR048519">
    <property type="entry name" value="Gfd2/YDR514C-like_C"/>
</dbReference>
<dbReference type="Proteomes" id="UP000015241">
    <property type="component" value="Unassembled WGS sequence"/>
</dbReference>
<evidence type="ECO:0000313" key="3">
    <source>
        <dbReference type="Proteomes" id="UP000015241"/>
    </source>
</evidence>
<dbReference type="HOGENOM" id="CLU_801777_0_0_1"/>
<dbReference type="STRING" id="743788.S8FYW0"/>
<dbReference type="PANTHER" id="PTHR28083:SF1">
    <property type="entry name" value="GOOD FOR FULL DBP5 ACTIVITY PROTEIN 2"/>
    <property type="match status" value="1"/>
</dbReference>
<evidence type="ECO:0000259" key="1">
    <source>
        <dbReference type="Pfam" id="PF21762"/>
    </source>
</evidence>
<name>S8FYW0_FOMSC</name>
<dbReference type="EMBL" id="KE504130">
    <property type="protein sequence ID" value="EPT03400.1"/>
    <property type="molecule type" value="Genomic_DNA"/>
</dbReference>
<dbReference type="OrthoDB" id="5953249at2759"/>
<feature type="domain" description="Gfd2/YDR514C-like C-terminal" evidence="1">
    <location>
        <begin position="172"/>
        <end position="303"/>
    </location>
</feature>
<dbReference type="GO" id="GO:0005634">
    <property type="term" value="C:nucleus"/>
    <property type="evidence" value="ECO:0007669"/>
    <property type="project" value="TreeGrafter"/>
</dbReference>
<accession>S8FYW0</accession>
<dbReference type="SUPFAM" id="SSF53098">
    <property type="entry name" value="Ribonuclease H-like"/>
    <property type="match status" value="1"/>
</dbReference>
<proteinExistence type="predicted"/>
<dbReference type="Pfam" id="PF21762">
    <property type="entry name" value="DEDDh_C"/>
    <property type="match status" value="1"/>
</dbReference>
<dbReference type="InterPro" id="IPR040151">
    <property type="entry name" value="Gfd2/YDR514C-like"/>
</dbReference>
<dbReference type="AlphaFoldDB" id="S8FYW0"/>
<evidence type="ECO:0000313" key="2">
    <source>
        <dbReference type="EMBL" id="EPT03400.1"/>
    </source>
</evidence>
<dbReference type="eggNOG" id="ENOG502S0NE">
    <property type="taxonomic scope" value="Eukaryota"/>
</dbReference>
<organism evidence="2 3">
    <name type="scientific">Fomitopsis schrenkii</name>
    <name type="common">Brown rot fungus</name>
    <dbReference type="NCBI Taxonomy" id="2126942"/>
    <lineage>
        <taxon>Eukaryota</taxon>
        <taxon>Fungi</taxon>
        <taxon>Dikarya</taxon>
        <taxon>Basidiomycota</taxon>
        <taxon>Agaricomycotina</taxon>
        <taxon>Agaricomycetes</taxon>
        <taxon>Polyporales</taxon>
        <taxon>Fomitopsis</taxon>
    </lineage>
</organism>
<dbReference type="PANTHER" id="PTHR28083">
    <property type="entry name" value="GOOD FOR FULL DBP5 ACTIVITY PROTEIN 2"/>
    <property type="match status" value="1"/>
</dbReference>
<reference evidence="2 3" key="1">
    <citation type="journal article" date="2012" name="Science">
        <title>The Paleozoic origin of enzymatic lignin decomposition reconstructed from 31 fungal genomes.</title>
        <authorList>
            <person name="Floudas D."/>
            <person name="Binder M."/>
            <person name="Riley R."/>
            <person name="Barry K."/>
            <person name="Blanchette R.A."/>
            <person name="Henrissat B."/>
            <person name="Martinez A.T."/>
            <person name="Otillar R."/>
            <person name="Spatafora J.W."/>
            <person name="Yadav J.S."/>
            <person name="Aerts A."/>
            <person name="Benoit I."/>
            <person name="Boyd A."/>
            <person name="Carlson A."/>
            <person name="Copeland A."/>
            <person name="Coutinho P.M."/>
            <person name="de Vries R.P."/>
            <person name="Ferreira P."/>
            <person name="Findley K."/>
            <person name="Foster B."/>
            <person name="Gaskell J."/>
            <person name="Glotzer D."/>
            <person name="Gorecki P."/>
            <person name="Heitman J."/>
            <person name="Hesse C."/>
            <person name="Hori C."/>
            <person name="Igarashi K."/>
            <person name="Jurgens J.A."/>
            <person name="Kallen N."/>
            <person name="Kersten P."/>
            <person name="Kohler A."/>
            <person name="Kuees U."/>
            <person name="Kumar T.K.A."/>
            <person name="Kuo A."/>
            <person name="LaButti K."/>
            <person name="Larrondo L.F."/>
            <person name="Lindquist E."/>
            <person name="Ling A."/>
            <person name="Lombard V."/>
            <person name="Lucas S."/>
            <person name="Lundell T."/>
            <person name="Martin R."/>
            <person name="McLaughlin D.J."/>
            <person name="Morgenstern I."/>
            <person name="Morin E."/>
            <person name="Murat C."/>
            <person name="Nagy L.G."/>
            <person name="Nolan M."/>
            <person name="Ohm R.A."/>
            <person name="Patyshakuliyeva A."/>
            <person name="Rokas A."/>
            <person name="Ruiz-Duenas F.J."/>
            <person name="Sabat G."/>
            <person name="Salamov A."/>
            <person name="Samejima M."/>
            <person name="Schmutz J."/>
            <person name="Slot J.C."/>
            <person name="St John F."/>
            <person name="Stenlid J."/>
            <person name="Sun H."/>
            <person name="Sun S."/>
            <person name="Syed K."/>
            <person name="Tsang A."/>
            <person name="Wiebenga A."/>
            <person name="Young D."/>
            <person name="Pisabarro A."/>
            <person name="Eastwood D.C."/>
            <person name="Martin F."/>
            <person name="Cullen D."/>
            <person name="Grigoriev I.V."/>
            <person name="Hibbett D.S."/>
        </authorList>
    </citation>
    <scope>NUCLEOTIDE SEQUENCE</scope>
    <source>
        <strain evidence="3">FP-58527</strain>
    </source>
</reference>